<evidence type="ECO:0008006" key="3">
    <source>
        <dbReference type="Google" id="ProtNLM"/>
    </source>
</evidence>
<protein>
    <recommendedName>
        <fullName evidence="3">Transcription factor domain-containing protein</fullName>
    </recommendedName>
</protein>
<dbReference type="HOGENOM" id="CLU_025452_1_1_1"/>
<evidence type="ECO:0000313" key="2">
    <source>
        <dbReference type="Proteomes" id="UP000054466"/>
    </source>
</evidence>
<gene>
    <name evidence="1" type="ORF">PV07_07424</name>
</gene>
<sequence length="518" mass="58980">MEENNYLFVHLTSSPRDRTSQELQYAACKAHITRRVHRKRRQKLKEHEEDTCKSQASESARSLSLVPVEFSGNSDPFNCHMITVTPIVNQAVSFVRFHLNRCWSPTYMAQFDDLRPGPCPVLRASSTIGTMAAKWVWSLFVADVGTFWSAVASILPLMIRFVSPESARELKRVSLELKGKILAGLRKTLQDKPLTPQPSMALIYQVKALFREATTSGDTNSASVHAKVLFWLAEQLPIRECQGGEDVLSIALWGDSLSALFQLRRPILNYLNWMPQIVATTWNSAEALLPTPHTGHISVPESVFSPQLREAFSHIRRVIHFGKVSLPVDGDEHLRRAQLIFHWVITKSEYHISSLLDLYFDLTETKEFDGVSQGGRHTEAALALALLYVFQKSFSDTSHSDGIDIHDSTAVIHPALLTRMKAAFLTCSQVERVMYKDVHFWILFVGSFCEERLQDPSSRNPNRYGEWFHQQLAEQAFEDGLCGWVDARYVLGRFVLNGFLKPPAEEWYERTISHYRSL</sequence>
<proteinExistence type="predicted"/>
<dbReference type="AlphaFoldDB" id="A0A0D2ARH2"/>
<name>A0A0D2ARH2_9EURO</name>
<dbReference type="RefSeq" id="XP_016247923.1">
    <property type="nucleotide sequence ID" value="XM_016394504.1"/>
</dbReference>
<reference evidence="1 2" key="1">
    <citation type="submission" date="2015-01" db="EMBL/GenBank/DDBJ databases">
        <title>The Genome Sequence of Cladophialophora immunda CBS83496.</title>
        <authorList>
            <consortium name="The Broad Institute Genomics Platform"/>
            <person name="Cuomo C."/>
            <person name="de Hoog S."/>
            <person name="Gorbushina A."/>
            <person name="Stielow B."/>
            <person name="Teixiera M."/>
            <person name="Abouelleil A."/>
            <person name="Chapman S.B."/>
            <person name="Priest M."/>
            <person name="Young S.K."/>
            <person name="Wortman J."/>
            <person name="Nusbaum C."/>
            <person name="Birren B."/>
        </authorList>
    </citation>
    <scope>NUCLEOTIDE SEQUENCE [LARGE SCALE GENOMIC DNA]</scope>
    <source>
        <strain evidence="1 2">CBS 83496</strain>
    </source>
</reference>
<dbReference type="VEuPathDB" id="FungiDB:PV07_07424"/>
<dbReference type="OrthoDB" id="4131994at2759"/>
<keyword evidence="2" id="KW-1185">Reference proteome</keyword>
<organism evidence="1 2">
    <name type="scientific">Cladophialophora immunda</name>
    <dbReference type="NCBI Taxonomy" id="569365"/>
    <lineage>
        <taxon>Eukaryota</taxon>
        <taxon>Fungi</taxon>
        <taxon>Dikarya</taxon>
        <taxon>Ascomycota</taxon>
        <taxon>Pezizomycotina</taxon>
        <taxon>Eurotiomycetes</taxon>
        <taxon>Chaetothyriomycetidae</taxon>
        <taxon>Chaetothyriales</taxon>
        <taxon>Herpotrichiellaceae</taxon>
        <taxon>Cladophialophora</taxon>
    </lineage>
</organism>
<accession>A0A0D2ARH2</accession>
<dbReference type="EMBL" id="KN847043">
    <property type="protein sequence ID" value="KIW27707.1"/>
    <property type="molecule type" value="Genomic_DNA"/>
</dbReference>
<dbReference type="GeneID" id="27346618"/>
<dbReference type="Proteomes" id="UP000054466">
    <property type="component" value="Unassembled WGS sequence"/>
</dbReference>
<evidence type="ECO:0000313" key="1">
    <source>
        <dbReference type="EMBL" id="KIW27707.1"/>
    </source>
</evidence>